<dbReference type="InterPro" id="IPR026341">
    <property type="entry name" value="T9SS_type_B"/>
</dbReference>
<evidence type="ECO:0000256" key="1">
    <source>
        <dbReference type="SAM" id="SignalP"/>
    </source>
</evidence>
<dbReference type="AlphaFoldDB" id="A0A7S9PZ47"/>
<dbReference type="Pfam" id="PF13585">
    <property type="entry name" value="CHU_C"/>
    <property type="match status" value="1"/>
</dbReference>
<sequence length="431" mass="47361">MKLTLPNLFLLFVFGFGLSYNSFAQTGTGSMTVDNSTVVVSAGMTEQRFSEGTYFGPQANWTIDGVLEIWSRNIWIAPTAVFSGSGKIIIHNPGDNPLYESMPNSSTYIDGNNGTFVNLLIEHGNDRNVVLEDVSDPGFGTANPVGVRSASLNLNNTLNLNVNGANIILNGHDLSLGSAGTLANFSRDRMVVTSNSNQGHLVKEIGDGQSFIFPVGLAERDYTPATLTPKRAGRFHVSVQDYFAAAKQLPNEELGMDRVWHIFGDNMQEASVTLQHNSNSNGSLFKDEKASVNRYAGQNVWQPLPTTNPTLGVHSTGDVSIFSDMLASGTFFTKITLPNVALSIPNLFTPNGDGNNDTFEIIGLDQFIQNSLVIVNRWGNEVYHMNNYQNNWSGEGLNEGTYFYLLKVKNADNSEWVVYKGWLTLIREFKK</sequence>
<dbReference type="NCBIfam" id="TIGR04131">
    <property type="entry name" value="Bac_Flav_CTERM"/>
    <property type="match status" value="1"/>
</dbReference>
<feature type="signal peptide" evidence="1">
    <location>
        <begin position="1"/>
        <end position="24"/>
    </location>
</feature>
<reference evidence="2 3" key="1">
    <citation type="submission" date="2020-11" db="EMBL/GenBank/DDBJ databases">
        <title>Pedobacter endophytica, an endophytic bacteria isolated form Carex pumila.</title>
        <authorList>
            <person name="Peng Y."/>
            <person name="Jiang L."/>
            <person name="Lee J."/>
        </authorList>
    </citation>
    <scope>NUCLEOTIDE SEQUENCE [LARGE SCALE GENOMIC DNA]</scope>
    <source>
        <strain evidence="2 3">JBR3-12</strain>
    </source>
</reference>
<feature type="chain" id="PRO_5032556433" evidence="1">
    <location>
        <begin position="25"/>
        <end position="431"/>
    </location>
</feature>
<accession>A0A7S9PZ47</accession>
<proteinExistence type="predicted"/>
<protein>
    <submittedName>
        <fullName evidence="2">Gliding motility-associated C-terminal domain-containing protein</fullName>
    </submittedName>
</protein>
<evidence type="ECO:0000313" key="3">
    <source>
        <dbReference type="Proteomes" id="UP000594759"/>
    </source>
</evidence>
<dbReference type="KEGG" id="pex:IZT61_20205"/>
<keyword evidence="3" id="KW-1185">Reference proteome</keyword>
<name>A0A7S9PZ47_9SPHI</name>
<dbReference type="EMBL" id="CP064939">
    <property type="protein sequence ID" value="QPH39336.1"/>
    <property type="molecule type" value="Genomic_DNA"/>
</dbReference>
<dbReference type="RefSeq" id="WP_196098803.1">
    <property type="nucleotide sequence ID" value="NZ_CP064939.1"/>
</dbReference>
<dbReference type="Proteomes" id="UP000594759">
    <property type="component" value="Chromosome"/>
</dbReference>
<gene>
    <name evidence="2" type="ORF">IZT61_20205</name>
</gene>
<keyword evidence="1" id="KW-0732">Signal</keyword>
<organism evidence="2 3">
    <name type="scientific">Pedobacter endophyticus</name>
    <dbReference type="NCBI Taxonomy" id="2789740"/>
    <lineage>
        <taxon>Bacteria</taxon>
        <taxon>Pseudomonadati</taxon>
        <taxon>Bacteroidota</taxon>
        <taxon>Sphingobacteriia</taxon>
        <taxon>Sphingobacteriales</taxon>
        <taxon>Sphingobacteriaceae</taxon>
        <taxon>Pedobacter</taxon>
    </lineage>
</organism>
<evidence type="ECO:0000313" key="2">
    <source>
        <dbReference type="EMBL" id="QPH39336.1"/>
    </source>
</evidence>